<organism evidence="5 6">
    <name type="scientific">Nicotiana sylvestris</name>
    <name type="common">Wood tobacco</name>
    <name type="synonym">South American tobacco</name>
    <dbReference type="NCBI Taxonomy" id="4096"/>
    <lineage>
        <taxon>Eukaryota</taxon>
        <taxon>Viridiplantae</taxon>
        <taxon>Streptophyta</taxon>
        <taxon>Embryophyta</taxon>
        <taxon>Tracheophyta</taxon>
        <taxon>Spermatophyta</taxon>
        <taxon>Magnoliopsida</taxon>
        <taxon>eudicotyledons</taxon>
        <taxon>Gunneridae</taxon>
        <taxon>Pentapetalae</taxon>
        <taxon>asterids</taxon>
        <taxon>lamiids</taxon>
        <taxon>Solanales</taxon>
        <taxon>Solanaceae</taxon>
        <taxon>Nicotianoideae</taxon>
        <taxon>Nicotianeae</taxon>
        <taxon>Nicotiana</taxon>
    </lineage>
</organism>
<gene>
    <name evidence="6" type="primary">LOC104239796</name>
</gene>
<keyword evidence="2" id="KW-0547">Nucleotide-binding</keyword>
<evidence type="ECO:0000256" key="3">
    <source>
        <dbReference type="ARBA" id="ARBA00022821"/>
    </source>
</evidence>
<dbReference type="RefSeq" id="XP_009792814.1">
    <property type="nucleotide sequence ID" value="XM_009794512.1"/>
</dbReference>
<protein>
    <submittedName>
        <fullName evidence="6">Uncharacterized protein LOC104239796 isoform X2</fullName>
    </submittedName>
</protein>
<reference evidence="5" key="1">
    <citation type="journal article" date="2013" name="Genome Biol.">
        <title>Reference genomes and transcriptomes of Nicotiana sylvestris and Nicotiana tomentosiformis.</title>
        <authorList>
            <person name="Sierro N."/>
            <person name="Battey J.N."/>
            <person name="Ouadi S."/>
            <person name="Bovet L."/>
            <person name="Goepfert S."/>
            <person name="Bakaher N."/>
            <person name="Peitsch M.C."/>
            <person name="Ivanov N.V."/>
        </authorList>
    </citation>
    <scope>NUCLEOTIDE SEQUENCE [LARGE SCALE GENOMIC DNA]</scope>
</reference>
<dbReference type="Pfam" id="PF18052">
    <property type="entry name" value="Rx_N"/>
    <property type="match status" value="1"/>
</dbReference>
<name>A0A1U7Y0Q7_NICSY</name>
<dbReference type="Gene3D" id="1.20.5.4130">
    <property type="match status" value="1"/>
</dbReference>
<reference evidence="6" key="2">
    <citation type="submission" date="2025-08" db="UniProtKB">
        <authorList>
            <consortium name="RefSeq"/>
        </authorList>
    </citation>
    <scope>IDENTIFICATION</scope>
    <source>
        <tissue evidence="6">Leaf</tissue>
    </source>
</reference>
<evidence type="ECO:0000313" key="6">
    <source>
        <dbReference type="RefSeq" id="XP_009792814.1"/>
    </source>
</evidence>
<dbReference type="InterPro" id="IPR041118">
    <property type="entry name" value="Rx_N"/>
</dbReference>
<keyword evidence="5" id="KW-1185">Reference proteome</keyword>
<sequence>MADVVLKFVVENLLAIIKETWKLIGGAKEDCAQLLEEVDSLKAFLEDAAHYRQSNSKQWKHFVNKVQVIVYKAEDLIDKLHIQAKQHQEKYRVLTNYAKTVKECVINIKAVLDKVKKIREENQHAFQAKPMLHFQQEIVAHGSQEKSGQY</sequence>
<dbReference type="GO" id="GO:0006952">
    <property type="term" value="P:defense response"/>
    <property type="evidence" value="ECO:0007669"/>
    <property type="project" value="UniProtKB-KW"/>
</dbReference>
<evidence type="ECO:0000259" key="4">
    <source>
        <dbReference type="Pfam" id="PF18052"/>
    </source>
</evidence>
<dbReference type="GO" id="GO:0000166">
    <property type="term" value="F:nucleotide binding"/>
    <property type="evidence" value="ECO:0007669"/>
    <property type="project" value="UniProtKB-KW"/>
</dbReference>
<keyword evidence="3" id="KW-0611">Plant defense</keyword>
<proteinExistence type="predicted"/>
<keyword evidence="1" id="KW-0677">Repeat</keyword>
<evidence type="ECO:0000256" key="2">
    <source>
        <dbReference type="ARBA" id="ARBA00022741"/>
    </source>
</evidence>
<dbReference type="AlphaFoldDB" id="A0A1U7Y0Q7"/>
<feature type="domain" description="Disease resistance N-terminal" evidence="4">
    <location>
        <begin position="5"/>
        <end position="90"/>
    </location>
</feature>
<dbReference type="Proteomes" id="UP000189701">
    <property type="component" value="Unplaced"/>
</dbReference>
<accession>A0A1U7Y0Q7</accession>
<evidence type="ECO:0000313" key="5">
    <source>
        <dbReference type="Proteomes" id="UP000189701"/>
    </source>
</evidence>
<evidence type="ECO:0000256" key="1">
    <source>
        <dbReference type="ARBA" id="ARBA00022737"/>
    </source>
</evidence>